<dbReference type="Proteomes" id="UP000011715">
    <property type="component" value="Unassembled WGS sequence"/>
</dbReference>
<dbReference type="eggNOG" id="ENOG502T2GY">
    <property type="taxonomic scope" value="Eukaryota"/>
</dbReference>
<reference evidence="4" key="2">
    <citation type="submission" date="2010-05" db="EMBL/GenBank/DDBJ databases">
        <title>The Genome Sequence of Magnaporthe poae strain ATCC 64411.</title>
        <authorList>
            <consortium name="The Broad Institute Genome Sequencing Platform"/>
            <consortium name="Broad Institute Genome Sequencing Center for Infectious Disease"/>
            <person name="Ma L.-J."/>
            <person name="Dead R."/>
            <person name="Young S."/>
            <person name="Zeng Q."/>
            <person name="Koehrsen M."/>
            <person name="Alvarado L."/>
            <person name="Berlin A."/>
            <person name="Chapman S.B."/>
            <person name="Chen Z."/>
            <person name="Freedman E."/>
            <person name="Gellesch M."/>
            <person name="Goldberg J."/>
            <person name="Griggs A."/>
            <person name="Gujja S."/>
            <person name="Heilman E.R."/>
            <person name="Heiman D."/>
            <person name="Hepburn T."/>
            <person name="Howarth C."/>
            <person name="Jen D."/>
            <person name="Larson L."/>
            <person name="Mehta T."/>
            <person name="Neiman D."/>
            <person name="Pearson M."/>
            <person name="Roberts A."/>
            <person name="Saif S."/>
            <person name="Shea T."/>
            <person name="Shenoy N."/>
            <person name="Sisk P."/>
            <person name="Stolte C."/>
            <person name="Sykes S."/>
            <person name="Walk T."/>
            <person name="White J."/>
            <person name="Yandava C."/>
            <person name="Haas B."/>
            <person name="Nusbaum C."/>
            <person name="Birren B."/>
        </authorList>
    </citation>
    <scope>NUCLEOTIDE SEQUENCE</scope>
    <source>
        <strain evidence="4">ATCC 64411</strain>
    </source>
</reference>
<reference evidence="5" key="5">
    <citation type="submission" date="2015-06" db="UniProtKB">
        <authorList>
            <consortium name="EnsemblFungi"/>
        </authorList>
    </citation>
    <scope>IDENTIFICATION</scope>
    <source>
        <strain evidence="5">ATCC 64411</strain>
    </source>
</reference>
<organism evidence="5 6">
    <name type="scientific">Magnaporthiopsis poae (strain ATCC 64411 / 73-15)</name>
    <name type="common">Kentucky bluegrass fungus</name>
    <name type="synonym">Magnaporthe poae</name>
    <dbReference type="NCBI Taxonomy" id="644358"/>
    <lineage>
        <taxon>Eukaryota</taxon>
        <taxon>Fungi</taxon>
        <taxon>Dikarya</taxon>
        <taxon>Ascomycota</taxon>
        <taxon>Pezizomycotina</taxon>
        <taxon>Sordariomycetes</taxon>
        <taxon>Sordariomycetidae</taxon>
        <taxon>Magnaporthales</taxon>
        <taxon>Magnaporthaceae</taxon>
        <taxon>Magnaporthiopsis</taxon>
    </lineage>
</organism>
<reference evidence="6" key="1">
    <citation type="submission" date="2010-05" db="EMBL/GenBank/DDBJ databases">
        <title>The genome sequence of Magnaporthe poae strain ATCC 64411.</title>
        <authorList>
            <person name="Ma L.-J."/>
            <person name="Dead R."/>
            <person name="Young S."/>
            <person name="Zeng Q."/>
            <person name="Koehrsen M."/>
            <person name="Alvarado L."/>
            <person name="Berlin A."/>
            <person name="Chapman S.B."/>
            <person name="Chen Z."/>
            <person name="Freedman E."/>
            <person name="Gellesch M."/>
            <person name="Goldberg J."/>
            <person name="Griggs A."/>
            <person name="Gujja S."/>
            <person name="Heilman E.R."/>
            <person name="Heiman D."/>
            <person name="Hepburn T."/>
            <person name="Howarth C."/>
            <person name="Jen D."/>
            <person name="Larson L."/>
            <person name="Mehta T."/>
            <person name="Neiman D."/>
            <person name="Pearson M."/>
            <person name="Roberts A."/>
            <person name="Saif S."/>
            <person name="Shea T."/>
            <person name="Shenoy N."/>
            <person name="Sisk P."/>
            <person name="Stolte C."/>
            <person name="Sykes S."/>
            <person name="Walk T."/>
            <person name="White J."/>
            <person name="Yandava C."/>
            <person name="Haas B."/>
            <person name="Nusbaum C."/>
            <person name="Birren B."/>
        </authorList>
    </citation>
    <scope>NUCLEOTIDE SEQUENCE [LARGE SCALE GENOMIC DNA]</scope>
    <source>
        <strain evidence="6">ATCC 64411 / 73-15</strain>
    </source>
</reference>
<evidence type="ECO:0000259" key="3">
    <source>
        <dbReference type="PROSITE" id="PS50222"/>
    </source>
</evidence>
<feature type="domain" description="EF-hand" evidence="3">
    <location>
        <begin position="108"/>
        <end position="136"/>
    </location>
</feature>
<keyword evidence="2" id="KW-0732">Signal</keyword>
<dbReference type="Gene3D" id="1.10.238.10">
    <property type="entry name" value="EF-hand"/>
    <property type="match status" value="1"/>
</dbReference>
<dbReference type="EMBL" id="GL876968">
    <property type="protein sequence ID" value="KLU85713.1"/>
    <property type="molecule type" value="Genomic_DNA"/>
</dbReference>
<dbReference type="VEuPathDB" id="FungiDB:MAPG_04733"/>
<dbReference type="InterPro" id="IPR011992">
    <property type="entry name" value="EF-hand-dom_pair"/>
</dbReference>
<dbReference type="OMA" id="DWFAKHD"/>
<accession>A0A0C4DXH9</accession>
<dbReference type="InterPro" id="IPR018247">
    <property type="entry name" value="EF_Hand_1_Ca_BS"/>
</dbReference>
<dbReference type="EnsemblFungi" id="MAPG_04733T0">
    <property type="protein sequence ID" value="MAPG_04733T0"/>
    <property type="gene ID" value="MAPG_04733"/>
</dbReference>
<dbReference type="PROSITE" id="PS00018">
    <property type="entry name" value="EF_HAND_1"/>
    <property type="match status" value="1"/>
</dbReference>
<dbReference type="OrthoDB" id="444540at2759"/>
<evidence type="ECO:0000313" key="6">
    <source>
        <dbReference type="Proteomes" id="UP000011715"/>
    </source>
</evidence>
<keyword evidence="6" id="KW-1185">Reference proteome</keyword>
<dbReference type="EMBL" id="ADBL01001108">
    <property type="status" value="NOT_ANNOTATED_CDS"/>
    <property type="molecule type" value="Genomic_DNA"/>
</dbReference>
<dbReference type="GO" id="GO:0005509">
    <property type="term" value="F:calcium ion binding"/>
    <property type="evidence" value="ECO:0007669"/>
    <property type="project" value="InterPro"/>
</dbReference>
<evidence type="ECO:0000313" key="4">
    <source>
        <dbReference type="EMBL" id="KLU85713.1"/>
    </source>
</evidence>
<dbReference type="EMBL" id="ADBL01001107">
    <property type="status" value="NOT_ANNOTATED_CDS"/>
    <property type="molecule type" value="Genomic_DNA"/>
</dbReference>
<feature type="signal peptide" evidence="2">
    <location>
        <begin position="1"/>
        <end position="19"/>
    </location>
</feature>
<name>A0A0C4DXH9_MAGP6</name>
<dbReference type="AlphaFoldDB" id="A0A0C4DXH9"/>
<dbReference type="PROSITE" id="PS50222">
    <property type="entry name" value="EF_HAND_2"/>
    <property type="match status" value="1"/>
</dbReference>
<dbReference type="SUPFAM" id="SSF47473">
    <property type="entry name" value="EF-hand"/>
    <property type="match status" value="1"/>
</dbReference>
<gene>
    <name evidence="4" type="ORF">MAPG_04733</name>
</gene>
<dbReference type="InterPro" id="IPR002048">
    <property type="entry name" value="EF_hand_dom"/>
</dbReference>
<sequence length="136" mass="14260">MKFFATAAVLVSAITAVNAFCCGASIGGHIGGQCADGTRGTPCCATQSCNIFCCACGGHCRGSGKRSLPDAFIRDADSAFSLADTAGEGKITLPQYLTYMNVDTANTEASQVWKDWFAKHDKNNDGFITPDEVSSE</sequence>
<reference evidence="5" key="4">
    <citation type="journal article" date="2015" name="G3 (Bethesda)">
        <title>Genome sequences of three phytopathogenic species of the Magnaporthaceae family of fungi.</title>
        <authorList>
            <person name="Okagaki L.H."/>
            <person name="Nunes C.C."/>
            <person name="Sailsbery J."/>
            <person name="Clay B."/>
            <person name="Brown D."/>
            <person name="John T."/>
            <person name="Oh Y."/>
            <person name="Young N."/>
            <person name="Fitzgerald M."/>
            <person name="Haas B.J."/>
            <person name="Zeng Q."/>
            <person name="Young S."/>
            <person name="Adiconis X."/>
            <person name="Fan L."/>
            <person name="Levin J.Z."/>
            <person name="Mitchell T.K."/>
            <person name="Okubara P.A."/>
            <person name="Farman M.L."/>
            <person name="Kohn L.M."/>
            <person name="Birren B."/>
            <person name="Ma L.-J."/>
            <person name="Dean R.A."/>
        </authorList>
    </citation>
    <scope>NUCLEOTIDE SEQUENCE</scope>
    <source>
        <strain evidence="5">ATCC 64411 / 73-15</strain>
    </source>
</reference>
<evidence type="ECO:0000256" key="2">
    <source>
        <dbReference type="SAM" id="SignalP"/>
    </source>
</evidence>
<evidence type="ECO:0000256" key="1">
    <source>
        <dbReference type="ARBA" id="ARBA00022837"/>
    </source>
</evidence>
<proteinExistence type="predicted"/>
<feature type="chain" id="PRO_5007393094" description="EF-hand domain-containing protein" evidence="2">
    <location>
        <begin position="20"/>
        <end position="136"/>
    </location>
</feature>
<keyword evidence="1" id="KW-0106">Calcium</keyword>
<reference evidence="4" key="3">
    <citation type="submission" date="2011-03" db="EMBL/GenBank/DDBJ databases">
        <title>Annotation of Magnaporthe poae ATCC 64411.</title>
        <authorList>
            <person name="Ma L.-J."/>
            <person name="Dead R."/>
            <person name="Young S.K."/>
            <person name="Zeng Q."/>
            <person name="Gargeya S."/>
            <person name="Fitzgerald M."/>
            <person name="Haas B."/>
            <person name="Abouelleil A."/>
            <person name="Alvarado L."/>
            <person name="Arachchi H.M."/>
            <person name="Berlin A."/>
            <person name="Brown A."/>
            <person name="Chapman S.B."/>
            <person name="Chen Z."/>
            <person name="Dunbar C."/>
            <person name="Freedman E."/>
            <person name="Gearin G."/>
            <person name="Gellesch M."/>
            <person name="Goldberg J."/>
            <person name="Griggs A."/>
            <person name="Gujja S."/>
            <person name="Heiman D."/>
            <person name="Howarth C."/>
            <person name="Larson L."/>
            <person name="Lui A."/>
            <person name="MacDonald P.J.P."/>
            <person name="Mehta T."/>
            <person name="Montmayeur A."/>
            <person name="Murphy C."/>
            <person name="Neiman D."/>
            <person name="Pearson M."/>
            <person name="Priest M."/>
            <person name="Roberts A."/>
            <person name="Saif S."/>
            <person name="Shea T."/>
            <person name="Shenoy N."/>
            <person name="Sisk P."/>
            <person name="Stolte C."/>
            <person name="Sykes S."/>
            <person name="Yandava C."/>
            <person name="Wortman J."/>
            <person name="Nusbaum C."/>
            <person name="Birren B."/>
        </authorList>
    </citation>
    <scope>NUCLEOTIDE SEQUENCE</scope>
    <source>
        <strain evidence="4">ATCC 64411</strain>
    </source>
</reference>
<evidence type="ECO:0000313" key="5">
    <source>
        <dbReference type="EnsemblFungi" id="MAPG_04733T0"/>
    </source>
</evidence>
<protein>
    <recommendedName>
        <fullName evidence="3">EF-hand domain-containing protein</fullName>
    </recommendedName>
</protein>